<accession>A0A6I2UAL3</accession>
<organism evidence="1 2">
    <name type="scientific">Ruthenibacterium lactatiformans</name>
    <dbReference type="NCBI Taxonomy" id="1550024"/>
    <lineage>
        <taxon>Bacteria</taxon>
        <taxon>Bacillati</taxon>
        <taxon>Bacillota</taxon>
        <taxon>Clostridia</taxon>
        <taxon>Eubacteriales</taxon>
        <taxon>Oscillospiraceae</taxon>
        <taxon>Ruthenibacterium</taxon>
    </lineage>
</organism>
<comment type="caution">
    <text evidence="1">The sequence shown here is derived from an EMBL/GenBank/DDBJ whole genome shotgun (WGS) entry which is preliminary data.</text>
</comment>
<name>A0A6I2UAL3_9FIRM</name>
<dbReference type="Proteomes" id="UP000431913">
    <property type="component" value="Unassembled WGS sequence"/>
</dbReference>
<dbReference type="EMBL" id="VUNJ01000019">
    <property type="protein sequence ID" value="MST93078.1"/>
    <property type="molecule type" value="Genomic_DNA"/>
</dbReference>
<proteinExistence type="predicted"/>
<dbReference type="RefSeq" id="WP_119980880.1">
    <property type="nucleotide sequence ID" value="NZ_CAOJUJ010000024.1"/>
</dbReference>
<gene>
    <name evidence="1" type="ORF">FYJ76_14250</name>
</gene>
<evidence type="ECO:0000313" key="2">
    <source>
        <dbReference type="Proteomes" id="UP000431913"/>
    </source>
</evidence>
<protein>
    <submittedName>
        <fullName evidence="1">Uncharacterized protein</fullName>
    </submittedName>
</protein>
<evidence type="ECO:0000313" key="1">
    <source>
        <dbReference type="EMBL" id="MST93078.1"/>
    </source>
</evidence>
<dbReference type="AlphaFoldDB" id="A0A6I2UAL3"/>
<reference evidence="1 2" key="1">
    <citation type="submission" date="2019-08" db="EMBL/GenBank/DDBJ databases">
        <title>In-depth cultivation of the pig gut microbiome towards novel bacterial diversity and tailored functional studies.</title>
        <authorList>
            <person name="Wylensek D."/>
            <person name="Hitch T.C.A."/>
            <person name="Clavel T."/>
        </authorList>
    </citation>
    <scope>NUCLEOTIDE SEQUENCE [LARGE SCALE GENOMIC DNA]</scope>
    <source>
        <strain evidence="1 2">WCA3-601-WT-6J</strain>
    </source>
</reference>
<sequence>MRRTQQSSIEALEKAIEEQKNTRDFNYINDLKMLRKQYTCTSKRDYLKLLDLLVDKYSAEETAAVHAALMKKVQAGDLEAIRLWNEMSKENRDVGEGVQIIVEAPRK</sequence>